<protein>
    <submittedName>
        <fullName evidence="1">Uncharacterized protein</fullName>
    </submittedName>
</protein>
<evidence type="ECO:0000313" key="2">
    <source>
        <dbReference type="Proteomes" id="UP001196413"/>
    </source>
</evidence>
<accession>A0AAD5RB81</accession>
<gene>
    <name evidence="1" type="ORF">KIN20_035016</name>
</gene>
<comment type="caution">
    <text evidence="1">The sequence shown here is derived from an EMBL/GenBank/DDBJ whole genome shotgun (WGS) entry which is preliminary data.</text>
</comment>
<proteinExistence type="predicted"/>
<organism evidence="1 2">
    <name type="scientific">Parelaphostrongylus tenuis</name>
    <name type="common">Meningeal worm</name>
    <dbReference type="NCBI Taxonomy" id="148309"/>
    <lineage>
        <taxon>Eukaryota</taxon>
        <taxon>Metazoa</taxon>
        <taxon>Ecdysozoa</taxon>
        <taxon>Nematoda</taxon>
        <taxon>Chromadorea</taxon>
        <taxon>Rhabditida</taxon>
        <taxon>Rhabditina</taxon>
        <taxon>Rhabditomorpha</taxon>
        <taxon>Strongyloidea</taxon>
        <taxon>Metastrongylidae</taxon>
        <taxon>Parelaphostrongylus</taxon>
    </lineage>
</organism>
<dbReference type="EMBL" id="JAHQIW010007182">
    <property type="protein sequence ID" value="KAJ1372768.1"/>
    <property type="molecule type" value="Genomic_DNA"/>
</dbReference>
<keyword evidence="2" id="KW-1185">Reference proteome</keyword>
<sequence length="78" mass="9047">MKQCDVMNVDHNMRSFINDLQDAQTIQAGSLSEVSQRKERQVLKDNVGVNTTWWDGVFYTFKTQDHNAQKFFKMGSMA</sequence>
<name>A0AAD5RB81_PARTN</name>
<reference evidence="1" key="1">
    <citation type="submission" date="2021-06" db="EMBL/GenBank/DDBJ databases">
        <title>Parelaphostrongylus tenuis whole genome reference sequence.</title>
        <authorList>
            <person name="Garwood T.J."/>
            <person name="Larsen P.A."/>
            <person name="Fountain-Jones N.M."/>
            <person name="Garbe J.R."/>
            <person name="Macchietto M.G."/>
            <person name="Kania S.A."/>
            <person name="Gerhold R.W."/>
            <person name="Richards J.E."/>
            <person name="Wolf T.M."/>
        </authorList>
    </citation>
    <scope>NUCLEOTIDE SEQUENCE</scope>
    <source>
        <strain evidence="1">MNPRO001-30</strain>
        <tissue evidence="1">Meninges</tissue>
    </source>
</reference>
<dbReference type="Proteomes" id="UP001196413">
    <property type="component" value="Unassembled WGS sequence"/>
</dbReference>
<evidence type="ECO:0000313" key="1">
    <source>
        <dbReference type="EMBL" id="KAJ1372768.1"/>
    </source>
</evidence>
<dbReference type="AlphaFoldDB" id="A0AAD5RB81"/>